<keyword evidence="2" id="KW-0012">Acyltransferase</keyword>
<dbReference type="EMBL" id="QLIX01000014">
    <property type="protein sequence ID" value="RAI57731.1"/>
    <property type="molecule type" value="Genomic_DNA"/>
</dbReference>
<evidence type="ECO:0000256" key="2">
    <source>
        <dbReference type="ARBA" id="ARBA00023315"/>
    </source>
</evidence>
<protein>
    <submittedName>
        <fullName evidence="4">GNAT family N-acetyltransferase</fullName>
    </submittedName>
</protein>
<dbReference type="Pfam" id="PF00583">
    <property type="entry name" value="Acetyltransf_1"/>
    <property type="match status" value="1"/>
</dbReference>
<dbReference type="InterPro" id="IPR050832">
    <property type="entry name" value="Bact_Acetyltransf"/>
</dbReference>
<dbReference type="PANTHER" id="PTHR43877:SF2">
    <property type="entry name" value="AMINOALKYLPHOSPHONATE N-ACETYLTRANSFERASE-RELATED"/>
    <property type="match status" value="1"/>
</dbReference>
<gene>
    <name evidence="4" type="ORF">DOO78_17065</name>
</gene>
<comment type="caution">
    <text evidence="4">The sequence shown here is derived from an EMBL/GenBank/DDBJ whole genome shotgun (WGS) entry which is preliminary data.</text>
</comment>
<organism evidence="4 5">
    <name type="scientific">Roseicella frigidaeris</name>
    <dbReference type="NCBI Taxonomy" id="2230885"/>
    <lineage>
        <taxon>Bacteria</taxon>
        <taxon>Pseudomonadati</taxon>
        <taxon>Pseudomonadota</taxon>
        <taxon>Alphaproteobacteria</taxon>
        <taxon>Acetobacterales</taxon>
        <taxon>Roseomonadaceae</taxon>
        <taxon>Roseicella</taxon>
    </lineage>
</organism>
<dbReference type="Gene3D" id="3.40.630.30">
    <property type="match status" value="1"/>
</dbReference>
<reference evidence="5" key="1">
    <citation type="submission" date="2018-06" db="EMBL/GenBank/DDBJ databases">
        <authorList>
            <person name="Khan S.A."/>
        </authorList>
    </citation>
    <scope>NUCLEOTIDE SEQUENCE [LARGE SCALE GENOMIC DNA]</scope>
    <source>
        <strain evidence="5">DB-1506</strain>
    </source>
</reference>
<dbReference type="SUPFAM" id="SSF55729">
    <property type="entry name" value="Acyl-CoA N-acyltransferases (Nat)"/>
    <property type="match status" value="1"/>
</dbReference>
<dbReference type="PANTHER" id="PTHR43877">
    <property type="entry name" value="AMINOALKYLPHOSPHONATE N-ACETYLTRANSFERASE-RELATED-RELATED"/>
    <property type="match status" value="1"/>
</dbReference>
<dbReference type="PROSITE" id="PS51186">
    <property type="entry name" value="GNAT"/>
    <property type="match status" value="1"/>
</dbReference>
<keyword evidence="5" id="KW-1185">Reference proteome</keyword>
<accession>A0A327M376</accession>
<proteinExistence type="predicted"/>
<evidence type="ECO:0000256" key="1">
    <source>
        <dbReference type="ARBA" id="ARBA00022679"/>
    </source>
</evidence>
<dbReference type="InterPro" id="IPR000182">
    <property type="entry name" value="GNAT_dom"/>
</dbReference>
<keyword evidence="1 4" id="KW-0808">Transferase</keyword>
<evidence type="ECO:0000313" key="4">
    <source>
        <dbReference type="EMBL" id="RAI57731.1"/>
    </source>
</evidence>
<dbReference type="Proteomes" id="UP000249065">
    <property type="component" value="Unassembled WGS sequence"/>
</dbReference>
<evidence type="ECO:0000259" key="3">
    <source>
        <dbReference type="PROSITE" id="PS51186"/>
    </source>
</evidence>
<feature type="domain" description="N-acetyltransferase" evidence="3">
    <location>
        <begin position="1"/>
        <end position="133"/>
    </location>
</feature>
<name>A0A327M376_9PROT</name>
<dbReference type="InterPro" id="IPR016181">
    <property type="entry name" value="Acyl_CoA_acyltransferase"/>
</dbReference>
<sequence length="135" mass="14704">MVFDPAPPPGFRAELGQRINAFHAETVPHRADRFALRLEDAAGGLVGGLSGMLSWGWLFIDAVWVDPARRGSGAGRALMAAAERHAAAAGCHSAWLDSFQARGFYESLGYAVFGALEDYPEGQTRWFLRKRLARG</sequence>
<evidence type="ECO:0000313" key="5">
    <source>
        <dbReference type="Proteomes" id="UP000249065"/>
    </source>
</evidence>
<dbReference type="GO" id="GO:0016747">
    <property type="term" value="F:acyltransferase activity, transferring groups other than amino-acyl groups"/>
    <property type="evidence" value="ECO:0007669"/>
    <property type="project" value="InterPro"/>
</dbReference>
<dbReference type="AlphaFoldDB" id="A0A327M376"/>
<dbReference type="OrthoDB" id="9787920at2"/>
<dbReference type="CDD" id="cd04301">
    <property type="entry name" value="NAT_SF"/>
    <property type="match status" value="1"/>
</dbReference>